<name>A0AAD9HUB7_9PEZI</name>
<dbReference type="Gene3D" id="1.20.1250.20">
    <property type="entry name" value="MFS general substrate transporter like domains"/>
    <property type="match status" value="1"/>
</dbReference>
<feature type="transmembrane region" description="Helical" evidence="5">
    <location>
        <begin position="175"/>
        <end position="197"/>
    </location>
</feature>
<comment type="caution">
    <text evidence="7">The sequence shown here is derived from an EMBL/GenBank/DDBJ whole genome shotgun (WGS) entry which is preliminary data.</text>
</comment>
<comment type="subcellular location">
    <subcellularLocation>
        <location evidence="1">Membrane</location>
        <topology evidence="1">Multi-pass membrane protein</topology>
    </subcellularLocation>
</comment>
<feature type="transmembrane region" description="Helical" evidence="5">
    <location>
        <begin position="329"/>
        <end position="350"/>
    </location>
</feature>
<evidence type="ECO:0000256" key="2">
    <source>
        <dbReference type="ARBA" id="ARBA00022692"/>
    </source>
</evidence>
<feature type="transmembrane region" description="Helical" evidence="5">
    <location>
        <begin position="89"/>
        <end position="108"/>
    </location>
</feature>
<dbReference type="Proteomes" id="UP001232148">
    <property type="component" value="Unassembled WGS sequence"/>
</dbReference>
<dbReference type="InterPro" id="IPR011701">
    <property type="entry name" value="MFS"/>
</dbReference>
<dbReference type="GO" id="GO:0016020">
    <property type="term" value="C:membrane"/>
    <property type="evidence" value="ECO:0007669"/>
    <property type="project" value="UniProtKB-SubCell"/>
</dbReference>
<accession>A0AAD9HUB7</accession>
<feature type="domain" description="Major facilitator superfamily (MFS) profile" evidence="6">
    <location>
        <begin position="23"/>
        <end position="452"/>
    </location>
</feature>
<feature type="transmembrane region" description="Helical" evidence="5">
    <location>
        <begin position="289"/>
        <end position="308"/>
    </location>
</feature>
<dbReference type="PANTHER" id="PTHR23502">
    <property type="entry name" value="MAJOR FACILITATOR SUPERFAMILY"/>
    <property type="match status" value="1"/>
</dbReference>
<evidence type="ECO:0000313" key="7">
    <source>
        <dbReference type="EMBL" id="KAK2035228.1"/>
    </source>
</evidence>
<evidence type="ECO:0000256" key="1">
    <source>
        <dbReference type="ARBA" id="ARBA00004141"/>
    </source>
</evidence>
<sequence length="456" mass="50006">MWWNGSNDPDNPYNWPPILKISISVIVSFGQLVTLMSTSMMAAALGRISHELGIDESTTQVTFSIFILGLAFAPFPIASFSEMYGRKPVWLLCNAFYVLWNALCPVGRSPVLMVIGRFLAGSGASVGITLTGPIMADMYRKEDRGKSLAIATFVPYLGPALGPIVGGIITQKLDWPWLFYLLSIFDAIVWVVGLVLIRESFTPVLLARRRKVAATTTRASSLGPTSFWVAASRMATNLRRPMQLLWQRPIIQVIALITALNFGVYCLLLSTFATLWINHYGASEFNSTLHYIAVSLGTTVATQAGGRFMDWVFAKQKARSPDGSTSPEFRVPCLIPPVILIPVGLLWYGWAAEEGAHWAVVDIGVVVFVCGSFLLAQAMLAYLLDEFEHAASANAASRMLSNVLGFVFPIFAPQLFARLGYGWGNSLLAFLFIGLGCPVPLLLWVWGARLRALGRK</sequence>
<dbReference type="EMBL" id="MU842809">
    <property type="protein sequence ID" value="KAK2035228.1"/>
    <property type="molecule type" value="Genomic_DNA"/>
</dbReference>
<dbReference type="PANTHER" id="PTHR23502:SF60">
    <property type="entry name" value="MAJOR FACILITATOR SUPERFAMILY (MFS) PROFILE DOMAIN-CONTAINING PROTEIN-RELATED"/>
    <property type="match status" value="1"/>
</dbReference>
<organism evidence="7 8">
    <name type="scientific">Colletotrichum zoysiae</name>
    <dbReference type="NCBI Taxonomy" id="1216348"/>
    <lineage>
        <taxon>Eukaryota</taxon>
        <taxon>Fungi</taxon>
        <taxon>Dikarya</taxon>
        <taxon>Ascomycota</taxon>
        <taxon>Pezizomycotina</taxon>
        <taxon>Sordariomycetes</taxon>
        <taxon>Hypocreomycetidae</taxon>
        <taxon>Glomerellales</taxon>
        <taxon>Glomerellaceae</taxon>
        <taxon>Colletotrichum</taxon>
        <taxon>Colletotrichum graminicola species complex</taxon>
    </lineage>
</organism>
<evidence type="ECO:0000256" key="4">
    <source>
        <dbReference type="ARBA" id="ARBA00023136"/>
    </source>
</evidence>
<feature type="transmembrane region" description="Helical" evidence="5">
    <location>
        <begin position="57"/>
        <end position="77"/>
    </location>
</feature>
<feature type="transmembrane region" description="Helical" evidence="5">
    <location>
        <begin position="403"/>
        <end position="421"/>
    </location>
</feature>
<evidence type="ECO:0000259" key="6">
    <source>
        <dbReference type="PROSITE" id="PS50850"/>
    </source>
</evidence>
<dbReference type="SUPFAM" id="SSF103473">
    <property type="entry name" value="MFS general substrate transporter"/>
    <property type="match status" value="1"/>
</dbReference>
<feature type="transmembrane region" description="Helical" evidence="5">
    <location>
        <begin position="114"/>
        <end position="136"/>
    </location>
</feature>
<feature type="transmembrane region" description="Helical" evidence="5">
    <location>
        <begin position="250"/>
        <end position="277"/>
    </location>
</feature>
<feature type="transmembrane region" description="Helical" evidence="5">
    <location>
        <begin position="21"/>
        <end position="45"/>
    </location>
</feature>
<dbReference type="GO" id="GO:0022857">
    <property type="term" value="F:transmembrane transporter activity"/>
    <property type="evidence" value="ECO:0007669"/>
    <property type="project" value="InterPro"/>
</dbReference>
<keyword evidence="3 5" id="KW-1133">Transmembrane helix</keyword>
<keyword evidence="8" id="KW-1185">Reference proteome</keyword>
<dbReference type="InterPro" id="IPR036259">
    <property type="entry name" value="MFS_trans_sf"/>
</dbReference>
<evidence type="ECO:0000313" key="8">
    <source>
        <dbReference type="Proteomes" id="UP001232148"/>
    </source>
</evidence>
<feature type="transmembrane region" description="Helical" evidence="5">
    <location>
        <begin position="356"/>
        <end position="383"/>
    </location>
</feature>
<gene>
    <name evidence="7" type="ORF">LX32DRAFT_150448</name>
</gene>
<protein>
    <submittedName>
        <fullName evidence="7">MFS general substrate transporter</fullName>
    </submittedName>
</protein>
<dbReference type="AlphaFoldDB" id="A0AAD9HUB7"/>
<keyword evidence="2 5" id="KW-0812">Transmembrane</keyword>
<feature type="transmembrane region" description="Helical" evidence="5">
    <location>
        <begin position="427"/>
        <end position="446"/>
    </location>
</feature>
<evidence type="ECO:0000256" key="5">
    <source>
        <dbReference type="SAM" id="Phobius"/>
    </source>
</evidence>
<proteinExistence type="predicted"/>
<keyword evidence="4 5" id="KW-0472">Membrane</keyword>
<reference evidence="7" key="1">
    <citation type="submission" date="2021-06" db="EMBL/GenBank/DDBJ databases">
        <title>Comparative genomics, transcriptomics and evolutionary studies reveal genomic signatures of adaptation to plant cell wall in hemibiotrophic fungi.</title>
        <authorList>
            <consortium name="DOE Joint Genome Institute"/>
            <person name="Baroncelli R."/>
            <person name="Diaz J.F."/>
            <person name="Benocci T."/>
            <person name="Peng M."/>
            <person name="Battaglia E."/>
            <person name="Haridas S."/>
            <person name="Andreopoulos W."/>
            <person name="Labutti K."/>
            <person name="Pangilinan J."/>
            <person name="Floch G.L."/>
            <person name="Makela M.R."/>
            <person name="Henrissat B."/>
            <person name="Grigoriev I.V."/>
            <person name="Crouch J.A."/>
            <person name="De Vries R.P."/>
            <person name="Sukno S.A."/>
            <person name="Thon M.R."/>
        </authorList>
    </citation>
    <scope>NUCLEOTIDE SEQUENCE</scope>
    <source>
        <strain evidence="7">MAFF235873</strain>
    </source>
</reference>
<dbReference type="InterPro" id="IPR020846">
    <property type="entry name" value="MFS_dom"/>
</dbReference>
<dbReference type="PROSITE" id="PS50850">
    <property type="entry name" value="MFS"/>
    <property type="match status" value="1"/>
</dbReference>
<dbReference type="Pfam" id="PF07690">
    <property type="entry name" value="MFS_1"/>
    <property type="match status" value="1"/>
</dbReference>
<feature type="transmembrane region" description="Helical" evidence="5">
    <location>
        <begin position="148"/>
        <end position="169"/>
    </location>
</feature>
<evidence type="ECO:0000256" key="3">
    <source>
        <dbReference type="ARBA" id="ARBA00022989"/>
    </source>
</evidence>